<dbReference type="Pfam" id="PF00892">
    <property type="entry name" value="EamA"/>
    <property type="match status" value="2"/>
</dbReference>
<dbReference type="Proteomes" id="UP001595711">
    <property type="component" value="Unassembled WGS sequence"/>
</dbReference>
<dbReference type="InterPro" id="IPR000620">
    <property type="entry name" value="EamA_dom"/>
</dbReference>
<sequence length="312" mass="33357">MNPAASPRLSGAFYTRLLGQGTRRGVTSMILGMASFVTNDMLTKLASMSTPTGQLVSIRNITATLLILGLIAVTGQARELRRVADRVILLRSSLDVVATILYLIALFHMQIGNITAINMATPLVMTAAAALFLRAPVGWRRWSAVAAGFVGVMLIVQPRASGFNAYSLLALAAVVFIVARDLTTRRLDPAIPSLVVTLANSVFVLCSALALSTMEGWVTIGPREYALLIASGLFLICGYLLIVDAFRHGDLATVGPFRYTALVWALFFGLVVWGDIPNSLAIVGIVIVVGSGLYVLHRERLKARDAAMDGPA</sequence>
<comment type="subcellular location">
    <subcellularLocation>
        <location evidence="1">Membrane</location>
        <topology evidence="1">Multi-pass membrane protein</topology>
    </subcellularLocation>
</comment>
<evidence type="ECO:0000313" key="9">
    <source>
        <dbReference type="Proteomes" id="UP001595711"/>
    </source>
</evidence>
<accession>A0ABV7VHH8</accession>
<gene>
    <name evidence="8" type="ORF">ACFOOQ_15580</name>
</gene>
<keyword evidence="4 6" id="KW-1133">Transmembrane helix</keyword>
<dbReference type="PANTHER" id="PTHR22911">
    <property type="entry name" value="ACYL-MALONYL CONDENSING ENZYME-RELATED"/>
    <property type="match status" value="1"/>
</dbReference>
<evidence type="ECO:0000256" key="2">
    <source>
        <dbReference type="ARBA" id="ARBA00009853"/>
    </source>
</evidence>
<protein>
    <submittedName>
        <fullName evidence="8">DMT family transporter</fullName>
    </submittedName>
</protein>
<dbReference type="SUPFAM" id="SSF103481">
    <property type="entry name" value="Multidrug resistance efflux transporter EmrE"/>
    <property type="match status" value="2"/>
</dbReference>
<dbReference type="PANTHER" id="PTHR22911:SF6">
    <property type="entry name" value="SOLUTE CARRIER FAMILY 35 MEMBER G1"/>
    <property type="match status" value="1"/>
</dbReference>
<evidence type="ECO:0000259" key="7">
    <source>
        <dbReference type="Pfam" id="PF00892"/>
    </source>
</evidence>
<organism evidence="8 9">
    <name type="scientific">Ferrovibrio xuzhouensis</name>
    <dbReference type="NCBI Taxonomy" id="1576914"/>
    <lineage>
        <taxon>Bacteria</taxon>
        <taxon>Pseudomonadati</taxon>
        <taxon>Pseudomonadota</taxon>
        <taxon>Alphaproteobacteria</taxon>
        <taxon>Rhodospirillales</taxon>
        <taxon>Rhodospirillaceae</taxon>
        <taxon>Ferrovibrio</taxon>
    </lineage>
</organism>
<feature type="transmembrane region" description="Helical" evidence="6">
    <location>
        <begin position="279"/>
        <end position="296"/>
    </location>
</feature>
<evidence type="ECO:0000256" key="4">
    <source>
        <dbReference type="ARBA" id="ARBA00022989"/>
    </source>
</evidence>
<dbReference type="InterPro" id="IPR037185">
    <property type="entry name" value="EmrE-like"/>
</dbReference>
<feature type="transmembrane region" description="Helical" evidence="6">
    <location>
        <begin position="255"/>
        <end position="273"/>
    </location>
</feature>
<feature type="transmembrane region" description="Helical" evidence="6">
    <location>
        <begin position="111"/>
        <end position="132"/>
    </location>
</feature>
<proteinExistence type="inferred from homology"/>
<evidence type="ECO:0000256" key="3">
    <source>
        <dbReference type="ARBA" id="ARBA00022692"/>
    </source>
</evidence>
<comment type="caution">
    <text evidence="8">The sequence shown here is derived from an EMBL/GenBank/DDBJ whole genome shotgun (WGS) entry which is preliminary data.</text>
</comment>
<keyword evidence="3 6" id="KW-0812">Transmembrane</keyword>
<feature type="transmembrane region" description="Helical" evidence="6">
    <location>
        <begin position="58"/>
        <end position="75"/>
    </location>
</feature>
<keyword evidence="9" id="KW-1185">Reference proteome</keyword>
<comment type="similarity">
    <text evidence="2">Belongs to the drug/metabolite transporter (DMT) superfamily. 10 TMS drug/metabolite exporter (DME) (TC 2.A.7.3) family.</text>
</comment>
<evidence type="ECO:0000256" key="1">
    <source>
        <dbReference type="ARBA" id="ARBA00004141"/>
    </source>
</evidence>
<name>A0ABV7VHH8_9PROT</name>
<evidence type="ECO:0000256" key="5">
    <source>
        <dbReference type="ARBA" id="ARBA00023136"/>
    </source>
</evidence>
<feature type="domain" description="EamA" evidence="7">
    <location>
        <begin position="168"/>
        <end position="291"/>
    </location>
</feature>
<dbReference type="RefSeq" id="WP_379728322.1">
    <property type="nucleotide sequence ID" value="NZ_JBHRYJ010000003.1"/>
</dbReference>
<feature type="transmembrane region" description="Helical" evidence="6">
    <location>
        <begin position="163"/>
        <end position="179"/>
    </location>
</feature>
<feature type="domain" description="EamA" evidence="7">
    <location>
        <begin position="24"/>
        <end position="156"/>
    </location>
</feature>
<dbReference type="EMBL" id="JBHRYJ010000003">
    <property type="protein sequence ID" value="MFC3676979.1"/>
    <property type="molecule type" value="Genomic_DNA"/>
</dbReference>
<keyword evidence="5 6" id="KW-0472">Membrane</keyword>
<feature type="transmembrane region" description="Helical" evidence="6">
    <location>
        <begin position="139"/>
        <end position="157"/>
    </location>
</feature>
<feature type="transmembrane region" description="Helical" evidence="6">
    <location>
        <begin position="225"/>
        <end position="243"/>
    </location>
</feature>
<reference evidence="9" key="1">
    <citation type="journal article" date="2019" name="Int. J. Syst. Evol. Microbiol.">
        <title>The Global Catalogue of Microorganisms (GCM) 10K type strain sequencing project: providing services to taxonomists for standard genome sequencing and annotation.</title>
        <authorList>
            <consortium name="The Broad Institute Genomics Platform"/>
            <consortium name="The Broad Institute Genome Sequencing Center for Infectious Disease"/>
            <person name="Wu L."/>
            <person name="Ma J."/>
        </authorList>
    </citation>
    <scope>NUCLEOTIDE SEQUENCE [LARGE SCALE GENOMIC DNA]</scope>
    <source>
        <strain evidence="9">KCTC 42182</strain>
    </source>
</reference>
<feature type="transmembrane region" description="Helical" evidence="6">
    <location>
        <begin position="191"/>
        <end position="213"/>
    </location>
</feature>
<feature type="transmembrane region" description="Helical" evidence="6">
    <location>
        <begin position="87"/>
        <end position="105"/>
    </location>
</feature>
<evidence type="ECO:0000256" key="6">
    <source>
        <dbReference type="SAM" id="Phobius"/>
    </source>
</evidence>
<evidence type="ECO:0000313" key="8">
    <source>
        <dbReference type="EMBL" id="MFC3676979.1"/>
    </source>
</evidence>